<dbReference type="RefSeq" id="XP_018985400.1">
    <property type="nucleotide sequence ID" value="XM_019128961.1"/>
</dbReference>
<organism evidence="1 2">
    <name type="scientific">Babjeviella inositovora NRRL Y-12698</name>
    <dbReference type="NCBI Taxonomy" id="984486"/>
    <lineage>
        <taxon>Eukaryota</taxon>
        <taxon>Fungi</taxon>
        <taxon>Dikarya</taxon>
        <taxon>Ascomycota</taxon>
        <taxon>Saccharomycotina</taxon>
        <taxon>Pichiomycetes</taxon>
        <taxon>Serinales incertae sedis</taxon>
        <taxon>Babjeviella</taxon>
    </lineage>
</organism>
<reference evidence="2" key="1">
    <citation type="submission" date="2016-05" db="EMBL/GenBank/DDBJ databases">
        <title>Comparative genomics of biotechnologically important yeasts.</title>
        <authorList>
            <consortium name="DOE Joint Genome Institute"/>
            <person name="Riley R."/>
            <person name="Haridas S."/>
            <person name="Wolfe K.H."/>
            <person name="Lopes M.R."/>
            <person name="Hittinger C.T."/>
            <person name="Goker M."/>
            <person name="Salamov A."/>
            <person name="Wisecaver J."/>
            <person name="Long T.M."/>
            <person name="Aerts A.L."/>
            <person name="Barry K."/>
            <person name="Choi C."/>
            <person name="Clum A."/>
            <person name="Coughlan A.Y."/>
            <person name="Deshpande S."/>
            <person name="Douglass A.P."/>
            <person name="Hanson S.J."/>
            <person name="Klenk H.-P."/>
            <person name="Labutti K."/>
            <person name="Lapidus A."/>
            <person name="Lindquist E."/>
            <person name="Lipzen A."/>
            <person name="Meier-Kolthoff J.P."/>
            <person name="Ohm R.A."/>
            <person name="Otillar R.P."/>
            <person name="Pangilinan J."/>
            <person name="Peng Y."/>
            <person name="Rokas A."/>
            <person name="Rosa C.A."/>
            <person name="Scheuner C."/>
            <person name="Sibirny A.A."/>
            <person name="Slot J.C."/>
            <person name="Stielow J.B."/>
            <person name="Sun H."/>
            <person name="Kurtzman C.P."/>
            <person name="Blackwell M."/>
            <person name="Grigoriev I.V."/>
            <person name="Jeffries T.W."/>
        </authorList>
    </citation>
    <scope>NUCLEOTIDE SEQUENCE [LARGE SCALE GENOMIC DNA]</scope>
    <source>
        <strain evidence="2">NRRL Y-12698</strain>
    </source>
</reference>
<dbReference type="AlphaFoldDB" id="A0A1E3QSS9"/>
<dbReference type="EMBL" id="KV454431">
    <property type="protein sequence ID" value="ODQ80072.1"/>
    <property type="molecule type" value="Genomic_DNA"/>
</dbReference>
<evidence type="ECO:0000313" key="2">
    <source>
        <dbReference type="Proteomes" id="UP000094336"/>
    </source>
</evidence>
<gene>
    <name evidence="1" type="ORF">BABINDRAFT_161707</name>
</gene>
<proteinExistence type="predicted"/>
<protein>
    <submittedName>
        <fullName evidence="1">Uncharacterized protein</fullName>
    </submittedName>
</protein>
<dbReference type="GeneID" id="30146814"/>
<dbReference type="Proteomes" id="UP000094336">
    <property type="component" value="Unassembled WGS sequence"/>
</dbReference>
<accession>A0A1E3QSS9</accession>
<name>A0A1E3QSS9_9ASCO</name>
<evidence type="ECO:0000313" key="1">
    <source>
        <dbReference type="EMBL" id="ODQ80072.1"/>
    </source>
</evidence>
<keyword evidence="2" id="KW-1185">Reference proteome</keyword>
<sequence>MWLRFICACGTACRSHLTPPVKKEVKLFGVRRTRAYIAGGAISVYIDRDNKPTFLPNQVTSARSQIGAVLVSSPVL</sequence>